<evidence type="ECO:0000313" key="1">
    <source>
        <dbReference type="EMBL" id="WUP75698.1"/>
    </source>
</evidence>
<reference evidence="1" key="1">
    <citation type="submission" date="2022-10" db="EMBL/GenBank/DDBJ databases">
        <title>The complete genomes of actinobacterial strains from the NBC collection.</title>
        <authorList>
            <person name="Joergensen T.S."/>
            <person name="Alvarez Arevalo M."/>
            <person name="Sterndorff E.B."/>
            <person name="Faurdal D."/>
            <person name="Vuksanovic O."/>
            <person name="Mourched A.-S."/>
            <person name="Charusanti P."/>
            <person name="Shaw S."/>
            <person name="Blin K."/>
            <person name="Weber T."/>
        </authorList>
    </citation>
    <scope>NUCLEOTIDE SEQUENCE</scope>
    <source>
        <strain evidence="1">NBC_00254</strain>
    </source>
</reference>
<protein>
    <submittedName>
        <fullName evidence="1">Uncharacterized protein</fullName>
    </submittedName>
</protein>
<dbReference type="Proteomes" id="UP001432011">
    <property type="component" value="Chromosome"/>
</dbReference>
<keyword evidence="2" id="KW-1185">Reference proteome</keyword>
<dbReference type="EMBL" id="CP108085">
    <property type="protein sequence ID" value="WUP75698.1"/>
    <property type="molecule type" value="Genomic_DNA"/>
</dbReference>
<organism evidence="1 2">
    <name type="scientific">Microbispora hainanensis</name>
    <dbReference type="NCBI Taxonomy" id="568844"/>
    <lineage>
        <taxon>Bacteria</taxon>
        <taxon>Bacillati</taxon>
        <taxon>Actinomycetota</taxon>
        <taxon>Actinomycetes</taxon>
        <taxon>Streptosporangiales</taxon>
        <taxon>Streptosporangiaceae</taxon>
        <taxon>Microbispora</taxon>
    </lineage>
</organism>
<gene>
    <name evidence="1" type="ORF">OG913_01315</name>
</gene>
<dbReference type="RefSeq" id="WP_328709621.1">
    <property type="nucleotide sequence ID" value="NZ_CP108085.1"/>
</dbReference>
<name>A0ABZ1SU16_9ACTN</name>
<evidence type="ECO:0000313" key="2">
    <source>
        <dbReference type="Proteomes" id="UP001432011"/>
    </source>
</evidence>
<proteinExistence type="predicted"/>
<accession>A0ABZ1SU16</accession>
<sequence length="64" mass="6843">MTAAFLAAGVFIVTGWRGNVIGRLCGSVPIAIGIWTRPRAIRLPDGAELSRHLARTVGELSRIT</sequence>